<evidence type="ECO:0000256" key="2">
    <source>
        <dbReference type="ARBA" id="ARBA00022517"/>
    </source>
</evidence>
<dbReference type="GO" id="GO:0006412">
    <property type="term" value="P:translation"/>
    <property type="evidence" value="ECO:0007669"/>
    <property type="project" value="TreeGrafter"/>
</dbReference>
<dbReference type="EMBL" id="BSPD01000062">
    <property type="protein sequence ID" value="GLS26868.1"/>
    <property type="molecule type" value="Genomic_DNA"/>
</dbReference>
<dbReference type="HAMAP" id="MF_01077">
    <property type="entry name" value="RimP"/>
    <property type="match status" value="1"/>
</dbReference>
<dbReference type="InterPro" id="IPR028989">
    <property type="entry name" value="RimP_N"/>
</dbReference>
<dbReference type="InterPro" id="IPR003728">
    <property type="entry name" value="Ribosome_maturation_RimP"/>
</dbReference>
<evidence type="ECO:0000313" key="6">
    <source>
        <dbReference type="EMBL" id="GLS26868.1"/>
    </source>
</evidence>
<evidence type="ECO:0000313" key="7">
    <source>
        <dbReference type="Proteomes" id="UP001156870"/>
    </source>
</evidence>
<dbReference type="Pfam" id="PF02576">
    <property type="entry name" value="RimP_N"/>
    <property type="match status" value="1"/>
</dbReference>
<dbReference type="RefSeq" id="WP_232593594.1">
    <property type="nucleotide sequence ID" value="NZ_BSPD01000062.1"/>
</dbReference>
<comment type="similarity">
    <text evidence="3">Belongs to the RimP family.</text>
</comment>
<dbReference type="InterPro" id="IPR036847">
    <property type="entry name" value="RimP_C_sf"/>
</dbReference>
<dbReference type="PANTHER" id="PTHR33867">
    <property type="entry name" value="RIBOSOME MATURATION FACTOR RIMP"/>
    <property type="match status" value="1"/>
</dbReference>
<dbReference type="Pfam" id="PF17384">
    <property type="entry name" value="DUF150_C"/>
    <property type="match status" value="1"/>
</dbReference>
<feature type="domain" description="Ribosome maturation factor RimP C-terminal" evidence="5">
    <location>
        <begin position="86"/>
        <end position="151"/>
    </location>
</feature>
<evidence type="ECO:0000256" key="3">
    <source>
        <dbReference type="HAMAP-Rule" id="MF_01077"/>
    </source>
</evidence>
<keyword evidence="2 3" id="KW-0690">Ribosome biogenesis</keyword>
<keyword evidence="1 3" id="KW-0963">Cytoplasm</keyword>
<feature type="domain" description="Ribosome maturation factor RimP N-terminal" evidence="4">
    <location>
        <begin position="11"/>
        <end position="83"/>
    </location>
</feature>
<dbReference type="Gene3D" id="2.30.30.180">
    <property type="entry name" value="Ribosome maturation factor RimP, C-terminal domain"/>
    <property type="match status" value="1"/>
</dbReference>
<dbReference type="InterPro" id="IPR035956">
    <property type="entry name" value="RimP_N_sf"/>
</dbReference>
<keyword evidence="7" id="KW-1185">Reference proteome</keyword>
<dbReference type="Gene3D" id="3.30.300.70">
    <property type="entry name" value="RimP-like superfamily, N-terminal"/>
    <property type="match status" value="1"/>
</dbReference>
<comment type="subcellular location">
    <subcellularLocation>
        <location evidence="3">Cytoplasm</location>
    </subcellularLocation>
</comment>
<sequence length="151" mass="16904">MTSQHQKLNELLRPAVEALSCEFWGLEYFTHGKNTVLRLYIDKDGGVGIEDCEKVSRQVSSILDVEDPIVGEFTLEVSSPGADRTLFTLDQYHRFIGETVSIKLRVAFEGRRKFSGVLAGVEGEDVILVVGDEEYLLPIDSIDKANIVPRF</sequence>
<evidence type="ECO:0000259" key="5">
    <source>
        <dbReference type="Pfam" id="PF17384"/>
    </source>
</evidence>
<reference evidence="6 7" key="1">
    <citation type="journal article" date="2014" name="Int. J. Syst. Evol. Microbiol.">
        <title>Complete genome sequence of Corynebacterium casei LMG S-19264T (=DSM 44701T), isolated from a smear-ripened cheese.</title>
        <authorList>
            <consortium name="US DOE Joint Genome Institute (JGI-PGF)"/>
            <person name="Walter F."/>
            <person name="Albersmeier A."/>
            <person name="Kalinowski J."/>
            <person name="Ruckert C."/>
        </authorList>
    </citation>
    <scope>NUCLEOTIDE SEQUENCE [LARGE SCALE GENOMIC DNA]</scope>
    <source>
        <strain evidence="6 7">NBRC 110095</strain>
    </source>
</reference>
<evidence type="ECO:0000259" key="4">
    <source>
        <dbReference type="Pfam" id="PF02576"/>
    </source>
</evidence>
<dbReference type="GO" id="GO:0005829">
    <property type="term" value="C:cytosol"/>
    <property type="evidence" value="ECO:0007669"/>
    <property type="project" value="TreeGrafter"/>
</dbReference>
<dbReference type="SUPFAM" id="SSF75420">
    <property type="entry name" value="YhbC-like, N-terminal domain"/>
    <property type="match status" value="1"/>
</dbReference>
<protein>
    <recommendedName>
        <fullName evidence="3">Ribosome maturation factor RimP</fullName>
    </recommendedName>
</protein>
<name>A0AA37WMZ1_9GAMM</name>
<comment type="caution">
    <text evidence="6">The sequence shown here is derived from an EMBL/GenBank/DDBJ whole genome shotgun (WGS) entry which is preliminary data.</text>
</comment>
<proteinExistence type="inferred from homology"/>
<dbReference type="GO" id="GO:0000028">
    <property type="term" value="P:ribosomal small subunit assembly"/>
    <property type="evidence" value="ECO:0007669"/>
    <property type="project" value="TreeGrafter"/>
</dbReference>
<dbReference type="SUPFAM" id="SSF74942">
    <property type="entry name" value="YhbC-like, C-terminal domain"/>
    <property type="match status" value="1"/>
</dbReference>
<dbReference type="Proteomes" id="UP001156870">
    <property type="component" value="Unassembled WGS sequence"/>
</dbReference>
<dbReference type="AlphaFoldDB" id="A0AA37WMZ1"/>
<dbReference type="InterPro" id="IPR028998">
    <property type="entry name" value="RimP_C"/>
</dbReference>
<accession>A0AA37WMZ1</accession>
<dbReference type="FunFam" id="3.30.300.70:FF:000001">
    <property type="entry name" value="Ribosome maturation factor RimP"/>
    <property type="match status" value="1"/>
</dbReference>
<dbReference type="PANTHER" id="PTHR33867:SF1">
    <property type="entry name" value="RIBOSOME MATURATION FACTOR RIMP"/>
    <property type="match status" value="1"/>
</dbReference>
<dbReference type="CDD" id="cd01734">
    <property type="entry name" value="YlxS_C"/>
    <property type="match status" value="1"/>
</dbReference>
<gene>
    <name evidence="3 6" type="primary">rimP</name>
    <name evidence="6" type="ORF">GCM10007877_25870</name>
</gene>
<evidence type="ECO:0000256" key="1">
    <source>
        <dbReference type="ARBA" id="ARBA00022490"/>
    </source>
</evidence>
<comment type="function">
    <text evidence="3">Required for maturation of 30S ribosomal subunits.</text>
</comment>
<organism evidence="6 7">
    <name type="scientific">Marinibactrum halimedae</name>
    <dbReference type="NCBI Taxonomy" id="1444977"/>
    <lineage>
        <taxon>Bacteria</taxon>
        <taxon>Pseudomonadati</taxon>
        <taxon>Pseudomonadota</taxon>
        <taxon>Gammaproteobacteria</taxon>
        <taxon>Cellvibrionales</taxon>
        <taxon>Cellvibrionaceae</taxon>
        <taxon>Marinibactrum</taxon>
    </lineage>
</organism>
<dbReference type="NCBIfam" id="NF000927">
    <property type="entry name" value="PRK00092.1-1"/>
    <property type="match status" value="1"/>
</dbReference>